<protein>
    <submittedName>
        <fullName evidence="2">Uncharacterized protein</fullName>
    </submittedName>
</protein>
<proteinExistence type="predicted"/>
<dbReference type="Proteomes" id="UP000887574">
    <property type="component" value="Unplaced"/>
</dbReference>
<reference evidence="2" key="1">
    <citation type="submission" date="2022-11" db="UniProtKB">
        <authorList>
            <consortium name="WormBaseParasite"/>
        </authorList>
    </citation>
    <scope>IDENTIFICATION</scope>
</reference>
<keyword evidence="1" id="KW-1185">Reference proteome</keyword>
<evidence type="ECO:0000313" key="2">
    <source>
        <dbReference type="WBParaSite" id="jg13990"/>
    </source>
</evidence>
<sequence length="364" mass="40637">MVTSTDVECHSCLTSCKMSKDNTFDPGFCDCHSNNNTEDSYENATTCAGSQCFVKVEYFPDESIAILQKGCVQNLPQGVNSCHYAGQLESVHCYCQGHLCNNKGELNSYTPISLPTVECCECSKPGGDICPEDTCLRSCTGNYCLIDFDGVEQGCGMGLPRLQNFLLHGCICTKPSGMCNQLNTSRNYQIQQVIARRVDDQNYCYSLHQRSDKPFDKEIFRIADTCEGHYCFISLTTSEMVIEMSNNTSEHQSTAINYKGVARPKYELLAGCLKVDDDKKVSVGCTSEYLTKETPLSKHCICDSHLCNYFDKLHEESFDDSPDITANALSSSVLHDETEPVAHLQSQLLYHYIFMLSTVCYFCT</sequence>
<dbReference type="PANTHER" id="PTHR37433">
    <property type="entry name" value="PROTEIN CBG25136-RELATED"/>
    <property type="match status" value="1"/>
</dbReference>
<dbReference type="PANTHER" id="PTHR37433:SF15">
    <property type="entry name" value="PROTEIN CBG04492"/>
    <property type="match status" value="1"/>
</dbReference>
<accession>A0A915CYP7</accession>
<dbReference type="WBParaSite" id="jg13990">
    <property type="protein sequence ID" value="jg13990"/>
    <property type="gene ID" value="jg13990"/>
</dbReference>
<dbReference type="AlphaFoldDB" id="A0A915CYP7"/>
<organism evidence="1 2">
    <name type="scientific">Ditylenchus dipsaci</name>
    <dbReference type="NCBI Taxonomy" id="166011"/>
    <lineage>
        <taxon>Eukaryota</taxon>
        <taxon>Metazoa</taxon>
        <taxon>Ecdysozoa</taxon>
        <taxon>Nematoda</taxon>
        <taxon>Chromadorea</taxon>
        <taxon>Rhabditida</taxon>
        <taxon>Tylenchina</taxon>
        <taxon>Tylenchomorpha</taxon>
        <taxon>Sphaerularioidea</taxon>
        <taxon>Anguinidae</taxon>
        <taxon>Anguininae</taxon>
        <taxon>Ditylenchus</taxon>
    </lineage>
</organism>
<evidence type="ECO:0000313" key="1">
    <source>
        <dbReference type="Proteomes" id="UP000887574"/>
    </source>
</evidence>
<name>A0A915CYP7_9BILA</name>